<reference evidence="2" key="1">
    <citation type="submission" date="2022-06" db="EMBL/GenBank/DDBJ databases">
        <title>Uncovering the hologenomic basis of an extraordinary plant invasion.</title>
        <authorList>
            <person name="Bieker V.C."/>
            <person name="Martin M.D."/>
            <person name="Gilbert T."/>
            <person name="Hodgins K."/>
            <person name="Battlay P."/>
            <person name="Petersen B."/>
            <person name="Wilson J."/>
        </authorList>
    </citation>
    <scope>NUCLEOTIDE SEQUENCE</scope>
    <source>
        <strain evidence="2">AA19_3_7</strain>
        <tissue evidence="2">Leaf</tissue>
    </source>
</reference>
<dbReference type="EMBL" id="JAMZMK010010099">
    <property type="protein sequence ID" value="KAI7733007.1"/>
    <property type="molecule type" value="Genomic_DNA"/>
</dbReference>
<dbReference type="AlphaFoldDB" id="A0AAD5C0V9"/>
<feature type="region of interest" description="Disordered" evidence="1">
    <location>
        <begin position="25"/>
        <end position="50"/>
    </location>
</feature>
<keyword evidence="3" id="KW-1185">Reference proteome</keyword>
<comment type="caution">
    <text evidence="2">The sequence shown here is derived from an EMBL/GenBank/DDBJ whole genome shotgun (WGS) entry which is preliminary data.</text>
</comment>
<gene>
    <name evidence="2" type="ORF">M8C21_024998</name>
</gene>
<accession>A0AAD5C0V9</accession>
<evidence type="ECO:0000313" key="2">
    <source>
        <dbReference type="EMBL" id="KAI7733007.1"/>
    </source>
</evidence>
<proteinExistence type="predicted"/>
<evidence type="ECO:0000256" key="1">
    <source>
        <dbReference type="SAM" id="MobiDB-lite"/>
    </source>
</evidence>
<name>A0AAD5C0V9_AMBAR</name>
<feature type="compositionally biased region" description="Polar residues" evidence="1">
    <location>
        <begin position="31"/>
        <end position="46"/>
    </location>
</feature>
<organism evidence="2 3">
    <name type="scientific">Ambrosia artemisiifolia</name>
    <name type="common">Common ragweed</name>
    <dbReference type="NCBI Taxonomy" id="4212"/>
    <lineage>
        <taxon>Eukaryota</taxon>
        <taxon>Viridiplantae</taxon>
        <taxon>Streptophyta</taxon>
        <taxon>Embryophyta</taxon>
        <taxon>Tracheophyta</taxon>
        <taxon>Spermatophyta</taxon>
        <taxon>Magnoliopsida</taxon>
        <taxon>eudicotyledons</taxon>
        <taxon>Gunneridae</taxon>
        <taxon>Pentapetalae</taxon>
        <taxon>asterids</taxon>
        <taxon>campanulids</taxon>
        <taxon>Asterales</taxon>
        <taxon>Asteraceae</taxon>
        <taxon>Asteroideae</taxon>
        <taxon>Heliantheae alliance</taxon>
        <taxon>Heliantheae</taxon>
        <taxon>Ambrosia</taxon>
    </lineage>
</organism>
<dbReference type="Proteomes" id="UP001206925">
    <property type="component" value="Unassembled WGS sequence"/>
</dbReference>
<evidence type="ECO:0000313" key="3">
    <source>
        <dbReference type="Proteomes" id="UP001206925"/>
    </source>
</evidence>
<sequence length="252" mass="28577">MCLVHQEHLDDWVLCRIYKKNSSAEKAISGDPSTEQSHGSPTSSSAHFDGVLDSLPAIDDKFLNFPTNDTSNTFDEEDQRADIQKFDTGNYNWAGIGAFGLSDTTNHHNPPNSTSVDPAFNMQNGIRSERNENPGYLFSMNTTDPFGIRYPTQPSSSGYRQFVRRLWKNIDMVWVRCTITMNIKVKVMEALVVDFYYKLEVNRARCDALKGFGPCVAMGALWELDGGEDVVTIMFPGRHRRPEQKKPRRRLS</sequence>
<protein>
    <submittedName>
        <fullName evidence="2">Uncharacterized protein</fullName>
    </submittedName>
</protein>